<keyword evidence="1" id="KW-0704">Schiff base</keyword>
<evidence type="ECO:0000313" key="3">
    <source>
        <dbReference type="Proteomes" id="UP001304461"/>
    </source>
</evidence>
<dbReference type="Pfam" id="PF00923">
    <property type="entry name" value="TAL_FSA"/>
    <property type="match status" value="1"/>
</dbReference>
<name>A0ABU5RTB9_9CYAN</name>
<protein>
    <submittedName>
        <fullName evidence="2">Transaldolase family protein</fullName>
    </submittedName>
</protein>
<dbReference type="InterPro" id="IPR013785">
    <property type="entry name" value="Aldolase_TIM"/>
</dbReference>
<dbReference type="EMBL" id="JAYGHX010000003">
    <property type="protein sequence ID" value="MEA5391014.1"/>
    <property type="molecule type" value="Genomic_DNA"/>
</dbReference>
<evidence type="ECO:0000313" key="2">
    <source>
        <dbReference type="EMBL" id="MEA5391014.1"/>
    </source>
</evidence>
<dbReference type="InterPro" id="IPR018225">
    <property type="entry name" value="Transaldolase_AS"/>
</dbReference>
<evidence type="ECO:0000256" key="1">
    <source>
        <dbReference type="ARBA" id="ARBA00023270"/>
    </source>
</evidence>
<dbReference type="PANTHER" id="PTHR10683:SF40">
    <property type="entry name" value="FRUCTOSE-6-PHOSPHATE ALDOLASE 1-RELATED"/>
    <property type="match status" value="1"/>
</dbReference>
<accession>A0ABU5RTB9</accession>
<dbReference type="SUPFAM" id="SSF51569">
    <property type="entry name" value="Aldolase"/>
    <property type="match status" value="1"/>
</dbReference>
<sequence length="220" mass="22992">MALRLLLDCADPLEWERWLPSGLFQGVTTNPTLLRRAGQPCTLDHLAQLSARAAALGCREIHLQTWGGDAEQQLANGRALAALDRQRVYVKVPITRQGVAVARDLIAEGVPVTFTACYEVAQVLVAAALGADGIAAYVGRISDLGRDGHGELIAMQRALEGVGSGTRLLVASLRQPQDLARLAAAGLAHHTISPAIAAALFGSADTAAAAEGFERDAAGT</sequence>
<dbReference type="PANTHER" id="PTHR10683">
    <property type="entry name" value="TRANSALDOLASE"/>
    <property type="match status" value="1"/>
</dbReference>
<organism evidence="2 3">
    <name type="scientific">Cyanobium gracile UHCC 0139</name>
    <dbReference type="NCBI Taxonomy" id="3110308"/>
    <lineage>
        <taxon>Bacteria</taxon>
        <taxon>Bacillati</taxon>
        <taxon>Cyanobacteriota</taxon>
        <taxon>Cyanophyceae</taxon>
        <taxon>Synechococcales</taxon>
        <taxon>Prochlorococcaceae</taxon>
        <taxon>Cyanobium</taxon>
    </lineage>
</organism>
<dbReference type="Gene3D" id="3.20.20.70">
    <property type="entry name" value="Aldolase class I"/>
    <property type="match status" value="1"/>
</dbReference>
<reference evidence="2 3" key="1">
    <citation type="submission" date="2023-12" db="EMBL/GenBank/DDBJ databases">
        <title>Baltic Sea Cyanobacteria.</title>
        <authorList>
            <person name="Delbaje E."/>
            <person name="Fewer D.P."/>
            <person name="Shishido T.K."/>
        </authorList>
    </citation>
    <scope>NUCLEOTIDE SEQUENCE [LARGE SCALE GENOMIC DNA]</scope>
    <source>
        <strain evidence="2 3">UHCC 0139</strain>
    </source>
</reference>
<keyword evidence="3" id="KW-1185">Reference proteome</keyword>
<gene>
    <name evidence="2" type="ORF">VB738_07035</name>
</gene>
<dbReference type="InterPro" id="IPR001585">
    <property type="entry name" value="TAL/FSA"/>
</dbReference>
<proteinExistence type="predicted"/>
<comment type="caution">
    <text evidence="2">The sequence shown here is derived from an EMBL/GenBank/DDBJ whole genome shotgun (WGS) entry which is preliminary data.</text>
</comment>
<dbReference type="PROSITE" id="PS01054">
    <property type="entry name" value="TRANSALDOLASE_1"/>
    <property type="match status" value="1"/>
</dbReference>
<dbReference type="RefSeq" id="WP_323305063.1">
    <property type="nucleotide sequence ID" value="NZ_JAYGHX010000003.1"/>
</dbReference>
<dbReference type="PROSITE" id="PS00958">
    <property type="entry name" value="TRANSALDOLASE_2"/>
    <property type="match status" value="1"/>
</dbReference>
<dbReference type="Proteomes" id="UP001304461">
    <property type="component" value="Unassembled WGS sequence"/>
</dbReference>